<feature type="compositionally biased region" description="Low complexity" evidence="1">
    <location>
        <begin position="16"/>
        <end position="27"/>
    </location>
</feature>
<comment type="caution">
    <text evidence="2">The sequence shown here is derived from an EMBL/GenBank/DDBJ whole genome shotgun (WGS) entry which is preliminary data.</text>
</comment>
<feature type="compositionally biased region" description="Basic and acidic residues" evidence="1">
    <location>
        <begin position="683"/>
        <end position="699"/>
    </location>
</feature>
<feature type="region of interest" description="Disordered" evidence="1">
    <location>
        <begin position="52"/>
        <end position="112"/>
    </location>
</feature>
<gene>
    <name evidence="2" type="ORF">V5O48_011109</name>
</gene>
<protein>
    <submittedName>
        <fullName evidence="2">Uncharacterized protein</fullName>
    </submittedName>
</protein>
<feature type="region of interest" description="Disordered" evidence="1">
    <location>
        <begin position="386"/>
        <end position="409"/>
    </location>
</feature>
<feature type="compositionally biased region" description="Acidic residues" evidence="1">
    <location>
        <begin position="1"/>
        <end position="11"/>
    </location>
</feature>
<feature type="compositionally biased region" description="Low complexity" evidence="1">
    <location>
        <begin position="274"/>
        <end position="288"/>
    </location>
</feature>
<feature type="region of interest" description="Disordered" evidence="1">
    <location>
        <begin position="1"/>
        <end position="30"/>
    </location>
</feature>
<reference evidence="2 3" key="1">
    <citation type="submission" date="2024-02" db="EMBL/GenBank/DDBJ databases">
        <title>A draft genome for the cacao thread blight pathogen Marasmius crinis-equi.</title>
        <authorList>
            <person name="Cohen S.P."/>
            <person name="Baruah I.K."/>
            <person name="Amoako-Attah I."/>
            <person name="Bukari Y."/>
            <person name="Meinhardt L.W."/>
            <person name="Bailey B.A."/>
        </authorList>
    </citation>
    <scope>NUCLEOTIDE SEQUENCE [LARGE SCALE GENOMIC DNA]</scope>
    <source>
        <strain evidence="2 3">GH-76</strain>
    </source>
</reference>
<feature type="compositionally biased region" description="Basic and acidic residues" evidence="1">
    <location>
        <begin position="225"/>
        <end position="241"/>
    </location>
</feature>
<evidence type="ECO:0000256" key="1">
    <source>
        <dbReference type="SAM" id="MobiDB-lite"/>
    </source>
</evidence>
<feature type="compositionally biased region" description="Low complexity" evidence="1">
    <location>
        <begin position="702"/>
        <end position="728"/>
    </location>
</feature>
<feature type="compositionally biased region" description="Basic and acidic residues" evidence="1">
    <location>
        <begin position="496"/>
        <end position="505"/>
    </location>
</feature>
<feature type="compositionally biased region" description="Low complexity" evidence="1">
    <location>
        <begin position="755"/>
        <end position="767"/>
    </location>
</feature>
<evidence type="ECO:0000313" key="3">
    <source>
        <dbReference type="Proteomes" id="UP001465976"/>
    </source>
</evidence>
<accession>A0ABR3F6K0</accession>
<feature type="compositionally biased region" description="Low complexity" evidence="1">
    <location>
        <begin position="664"/>
        <end position="678"/>
    </location>
</feature>
<feature type="region of interest" description="Disordered" evidence="1">
    <location>
        <begin position="524"/>
        <end position="728"/>
    </location>
</feature>
<feature type="region of interest" description="Disordered" evidence="1">
    <location>
        <begin position="742"/>
        <end position="767"/>
    </location>
</feature>
<feature type="compositionally biased region" description="Low complexity" evidence="1">
    <location>
        <begin position="298"/>
        <end position="310"/>
    </location>
</feature>
<sequence length="811" mass="86625">MAREPGEEEDSFQVPNSSGNDDSLLLSHKAGGQPDYDYSFFRGKNGEEYSVLGTDVMPAVPVQRLNGHGKEKEEEESPLTLAHLTPKPKPKSRVIVDSPKRNSPSKTQTQKRKRVLFEDDDAVAVYSTPHRLANLKSAMEDWDVDVGIGGNEKMIDLTQSAEDEDEIPYHDTMQTPVLSMKGEHSGLMNVSMDMDMTSESMEVDLNTGLAGRLLMYSRELGLGGPEERKPAVQPKKQEENPTKTTSTKPLFLKPPGSTKAKSEDKPRSTHSAAKKPVSSASKSKTNPPSTRPPKPRPMESSDASSMPADSAVGVEPPTSSLASPVVQPVVSSSRLDPIIATTHNICVDVEEQASSSLITPAQAAVTSLTATEADAVLAADELEISPMEEEPPGPCFMTSDDVPLSSAAISSTTPDTAAEYLGVDSIPIGPVGRASKASSGAVVQKAPKGKAPVVVEREPLRKKPRLPPAPVPLPVKEKRAQRVVSAPVPSKARSRAPVEVKGKEKESVVRRVDERMEANIAVANATTTQKNDNKGIEFTFRSPPPESFAANDGSTSTPPSLALTFEGSSMSQQLPSTAAGDREDEMLTVSQLSPQKPVSTSAPHSRSSSFELDSSTILSRKRPSSDANDDEPTSRPEVPAERPRKKARLPPLPAATRGTGTVGPGSRVVSAPVPVPRGIGRVAQEKARERKAKERERQRLASSSGSVDGTNTNTNSSSATSSMNGTASTLTKPFEFSFKSDSRIAARKERERENSASTSTSVSTSMSIHHPIPSFQASHFLLSSLAASRKAQIHPTIPLPAPGHTSSRLAQ</sequence>
<feature type="compositionally biased region" description="Polar residues" evidence="1">
    <location>
        <begin position="588"/>
        <end position="618"/>
    </location>
</feature>
<proteinExistence type="predicted"/>
<evidence type="ECO:0000313" key="2">
    <source>
        <dbReference type="EMBL" id="KAL0570846.1"/>
    </source>
</evidence>
<feature type="compositionally biased region" description="Polar residues" evidence="1">
    <location>
        <begin position="566"/>
        <end position="576"/>
    </location>
</feature>
<feature type="compositionally biased region" description="Basic and acidic residues" evidence="1">
    <location>
        <begin position="742"/>
        <end position="754"/>
    </location>
</feature>
<keyword evidence="3" id="KW-1185">Reference proteome</keyword>
<organism evidence="2 3">
    <name type="scientific">Marasmius crinis-equi</name>
    <dbReference type="NCBI Taxonomy" id="585013"/>
    <lineage>
        <taxon>Eukaryota</taxon>
        <taxon>Fungi</taxon>
        <taxon>Dikarya</taxon>
        <taxon>Basidiomycota</taxon>
        <taxon>Agaricomycotina</taxon>
        <taxon>Agaricomycetes</taxon>
        <taxon>Agaricomycetidae</taxon>
        <taxon>Agaricales</taxon>
        <taxon>Marasmiineae</taxon>
        <taxon>Marasmiaceae</taxon>
        <taxon>Marasmius</taxon>
    </lineage>
</organism>
<name>A0ABR3F6K0_9AGAR</name>
<dbReference type="EMBL" id="JBAHYK010000864">
    <property type="protein sequence ID" value="KAL0570846.1"/>
    <property type="molecule type" value="Genomic_DNA"/>
</dbReference>
<feature type="region of interest" description="Disordered" evidence="1">
    <location>
        <begin position="478"/>
        <end position="505"/>
    </location>
</feature>
<dbReference type="Proteomes" id="UP001465976">
    <property type="component" value="Unassembled WGS sequence"/>
</dbReference>
<feature type="region of interest" description="Disordered" evidence="1">
    <location>
        <begin position="221"/>
        <end position="325"/>
    </location>
</feature>
<feature type="compositionally biased region" description="Basic and acidic residues" evidence="1">
    <location>
        <begin position="632"/>
        <end position="642"/>
    </location>
</feature>